<feature type="non-terminal residue" evidence="2">
    <location>
        <position position="171"/>
    </location>
</feature>
<protein>
    <recommendedName>
        <fullName evidence="1">DUF1771 domain-containing protein</fullName>
    </recommendedName>
</protein>
<dbReference type="InterPro" id="IPR055319">
    <property type="entry name" value="At5g58720-like"/>
</dbReference>
<feature type="non-terminal residue" evidence="2">
    <location>
        <position position="1"/>
    </location>
</feature>
<dbReference type="InterPro" id="IPR013899">
    <property type="entry name" value="DUF1771"/>
</dbReference>
<evidence type="ECO:0000313" key="2">
    <source>
        <dbReference type="EMBL" id="EPS65980.1"/>
    </source>
</evidence>
<evidence type="ECO:0000259" key="1">
    <source>
        <dbReference type="SMART" id="SM01162"/>
    </source>
</evidence>
<dbReference type="PANTHER" id="PTHR47676">
    <property type="entry name" value="OS01G0225100 PROTEIN"/>
    <property type="match status" value="1"/>
</dbReference>
<name>S8CGM8_9LAMI</name>
<dbReference type="Pfam" id="PF08590">
    <property type="entry name" value="DUF1771"/>
    <property type="match status" value="1"/>
</dbReference>
<dbReference type="EMBL" id="AUSU01003929">
    <property type="protein sequence ID" value="EPS65980.1"/>
    <property type="molecule type" value="Genomic_DNA"/>
</dbReference>
<keyword evidence="3" id="KW-1185">Reference proteome</keyword>
<dbReference type="AlphaFoldDB" id="S8CGM8"/>
<dbReference type="SMART" id="SM01162">
    <property type="entry name" value="DUF1771"/>
    <property type="match status" value="1"/>
</dbReference>
<feature type="domain" description="DUF1771" evidence="1">
    <location>
        <begin position="117"/>
        <end position="171"/>
    </location>
</feature>
<organism evidence="2 3">
    <name type="scientific">Genlisea aurea</name>
    <dbReference type="NCBI Taxonomy" id="192259"/>
    <lineage>
        <taxon>Eukaryota</taxon>
        <taxon>Viridiplantae</taxon>
        <taxon>Streptophyta</taxon>
        <taxon>Embryophyta</taxon>
        <taxon>Tracheophyta</taxon>
        <taxon>Spermatophyta</taxon>
        <taxon>Magnoliopsida</taxon>
        <taxon>eudicotyledons</taxon>
        <taxon>Gunneridae</taxon>
        <taxon>Pentapetalae</taxon>
        <taxon>asterids</taxon>
        <taxon>lamiids</taxon>
        <taxon>Lamiales</taxon>
        <taxon>Lentibulariaceae</taxon>
        <taxon>Genlisea</taxon>
    </lineage>
</organism>
<evidence type="ECO:0000313" key="3">
    <source>
        <dbReference type="Proteomes" id="UP000015453"/>
    </source>
</evidence>
<accession>S8CGM8</accession>
<dbReference type="PANTHER" id="PTHR47676:SF1">
    <property type="entry name" value="SMR DOMAIN-CONTAINING PROTEIN"/>
    <property type="match status" value="1"/>
</dbReference>
<proteinExistence type="predicted"/>
<comment type="caution">
    <text evidence="2">The sequence shown here is derived from an EMBL/GenBank/DDBJ whole genome shotgun (WGS) entry which is preliminary data.</text>
</comment>
<sequence length="171" mass="19486">CLRNIFFSQLTDGGVPGPSSNSDFHGNLQFTGNFFRNRRDLPESGETRASDLRIDSESELPQKVLESLFNMPVSKNSERDPETMNWKIVVEKMAALCKDFEPDALDPTNLRNADGEEYRVLRESANQHWDSMKSYYKKATTAFTNGNRAYAAHLSEQGRLQNKMAREADEK</sequence>
<reference evidence="2 3" key="1">
    <citation type="journal article" date="2013" name="BMC Genomics">
        <title>The miniature genome of a carnivorous plant Genlisea aurea contains a low number of genes and short non-coding sequences.</title>
        <authorList>
            <person name="Leushkin E.V."/>
            <person name="Sutormin R.A."/>
            <person name="Nabieva E.R."/>
            <person name="Penin A.A."/>
            <person name="Kondrashov A.S."/>
            <person name="Logacheva M.D."/>
        </authorList>
    </citation>
    <scope>NUCLEOTIDE SEQUENCE [LARGE SCALE GENOMIC DNA]</scope>
</reference>
<dbReference type="Proteomes" id="UP000015453">
    <property type="component" value="Unassembled WGS sequence"/>
</dbReference>
<dbReference type="OrthoDB" id="3231855at2759"/>
<gene>
    <name evidence="2" type="ORF">M569_08798</name>
</gene>